<dbReference type="EMBL" id="JACXIZ010000013">
    <property type="protein sequence ID" value="MBD2844894.1"/>
    <property type="molecule type" value="Genomic_DNA"/>
</dbReference>
<name>A0A927BSU1_9BACL</name>
<gene>
    <name evidence="4" type="ORF">IDH44_06815</name>
</gene>
<evidence type="ECO:0000259" key="3">
    <source>
        <dbReference type="Pfam" id="PF09335"/>
    </source>
</evidence>
<feature type="transmembrane region" description="Helical" evidence="2">
    <location>
        <begin position="136"/>
        <end position="158"/>
    </location>
</feature>
<keyword evidence="2" id="KW-1133">Transmembrane helix</keyword>
<evidence type="ECO:0000256" key="1">
    <source>
        <dbReference type="ARBA" id="ARBA00010792"/>
    </source>
</evidence>
<dbReference type="PANTHER" id="PTHR42709">
    <property type="entry name" value="ALKALINE PHOSPHATASE LIKE PROTEIN"/>
    <property type="match status" value="1"/>
</dbReference>
<feature type="transmembrane region" description="Helical" evidence="2">
    <location>
        <begin position="174"/>
        <end position="192"/>
    </location>
</feature>
<evidence type="ECO:0000256" key="2">
    <source>
        <dbReference type="SAM" id="Phobius"/>
    </source>
</evidence>
<sequence length="202" mass="22229">MERLAEFGLYVLHGLQQLGGIGILLGLMLEVIPSEIVLAYGGYLVARGELGFGEAIAYGTVGGTVAQLLMYALGRYGGRALLERIGRYVHIGPRQLERSEQWFRRYGAGVIFFARFVPLLRHAISIPAGIARMPLGLFTLLTALAVLPWTVLFVYLGMTLGERWQQAGELAGPYIRPAVIVALAFLIGWYIVRLARRKQGAI</sequence>
<dbReference type="GO" id="GO:0005886">
    <property type="term" value="C:plasma membrane"/>
    <property type="evidence" value="ECO:0007669"/>
    <property type="project" value="TreeGrafter"/>
</dbReference>
<feature type="domain" description="VTT" evidence="3">
    <location>
        <begin position="32"/>
        <end position="157"/>
    </location>
</feature>
<dbReference type="AlphaFoldDB" id="A0A927BSU1"/>
<evidence type="ECO:0000313" key="4">
    <source>
        <dbReference type="EMBL" id="MBD2844894.1"/>
    </source>
</evidence>
<proteinExistence type="inferred from homology"/>
<comment type="caution">
    <text evidence="4">The sequence shown here is derived from an EMBL/GenBank/DDBJ whole genome shotgun (WGS) entry which is preliminary data.</text>
</comment>
<dbReference type="RefSeq" id="WP_190916333.1">
    <property type="nucleotide sequence ID" value="NZ_JACXIZ010000013.1"/>
</dbReference>
<dbReference type="Proteomes" id="UP000621560">
    <property type="component" value="Unassembled WGS sequence"/>
</dbReference>
<accession>A0A927BSU1</accession>
<dbReference type="Pfam" id="PF09335">
    <property type="entry name" value="VTT_dom"/>
    <property type="match status" value="1"/>
</dbReference>
<dbReference type="PANTHER" id="PTHR42709:SF8">
    <property type="entry name" value="UNDECAPRENYL PHOSPHATE TRANSPORTER A"/>
    <property type="match status" value="1"/>
</dbReference>
<feature type="transmembrane region" description="Helical" evidence="2">
    <location>
        <begin position="55"/>
        <end position="74"/>
    </location>
</feature>
<keyword evidence="2" id="KW-0812">Transmembrane</keyword>
<reference evidence="4" key="1">
    <citation type="submission" date="2020-09" db="EMBL/GenBank/DDBJ databases">
        <title>A novel bacterium of genus Paenibacillus, isolated from South China Sea.</title>
        <authorList>
            <person name="Huang H."/>
            <person name="Mo K."/>
            <person name="Hu Y."/>
        </authorList>
    </citation>
    <scope>NUCLEOTIDE SEQUENCE</scope>
    <source>
        <strain evidence="4">IB182496</strain>
    </source>
</reference>
<keyword evidence="2" id="KW-0472">Membrane</keyword>
<protein>
    <submittedName>
        <fullName evidence="4">DedA family protein</fullName>
    </submittedName>
</protein>
<dbReference type="InterPro" id="IPR051311">
    <property type="entry name" value="DedA_domain"/>
</dbReference>
<dbReference type="InterPro" id="IPR032816">
    <property type="entry name" value="VTT_dom"/>
</dbReference>
<keyword evidence="5" id="KW-1185">Reference proteome</keyword>
<organism evidence="4 5">
    <name type="scientific">Paenibacillus sabuli</name>
    <dbReference type="NCBI Taxonomy" id="2772509"/>
    <lineage>
        <taxon>Bacteria</taxon>
        <taxon>Bacillati</taxon>
        <taxon>Bacillota</taxon>
        <taxon>Bacilli</taxon>
        <taxon>Bacillales</taxon>
        <taxon>Paenibacillaceae</taxon>
        <taxon>Paenibacillus</taxon>
    </lineage>
</organism>
<comment type="similarity">
    <text evidence="1">Belongs to the DedA family.</text>
</comment>
<evidence type="ECO:0000313" key="5">
    <source>
        <dbReference type="Proteomes" id="UP000621560"/>
    </source>
</evidence>